<evidence type="ECO:0000259" key="2">
    <source>
        <dbReference type="Pfam" id="PF21986"/>
    </source>
</evidence>
<proteinExistence type="predicted"/>
<organism evidence="3 4">
    <name type="scientific">Mycolicibacterium mageritense</name>
    <name type="common">Mycobacterium mageritense</name>
    <dbReference type="NCBI Taxonomy" id="53462"/>
    <lineage>
        <taxon>Bacteria</taxon>
        <taxon>Bacillati</taxon>
        <taxon>Actinomycetota</taxon>
        <taxon>Actinomycetes</taxon>
        <taxon>Mycobacteriales</taxon>
        <taxon>Mycobacteriaceae</taxon>
        <taxon>Mycolicibacterium</taxon>
    </lineage>
</organism>
<dbReference type="InterPro" id="IPR023631">
    <property type="entry name" value="Amidase_dom"/>
</dbReference>
<dbReference type="Pfam" id="PF21986">
    <property type="entry name" value="AH_C"/>
    <property type="match status" value="1"/>
</dbReference>
<dbReference type="EC" id="3.5.1.54" evidence="3"/>
<feature type="domain" description="Amidase" evidence="1">
    <location>
        <begin position="58"/>
        <end position="431"/>
    </location>
</feature>
<dbReference type="NCBIfam" id="TIGR02713">
    <property type="entry name" value="allophanate_hyd"/>
    <property type="match status" value="1"/>
</dbReference>
<dbReference type="InterPro" id="IPR000120">
    <property type="entry name" value="Amidase"/>
</dbReference>
<dbReference type="PANTHER" id="PTHR11895:SF169">
    <property type="entry name" value="GLUTAMYL-TRNA(GLN) AMIDOTRANSFERASE"/>
    <property type="match status" value="1"/>
</dbReference>
<dbReference type="EMBL" id="AP027452">
    <property type="protein sequence ID" value="BDY30721.1"/>
    <property type="molecule type" value="Genomic_DNA"/>
</dbReference>
<sequence length="583" mass="60167">MSELASESSAMSELASESSAMSELASESSVMTRVSEIYRAIADSGRTEVFIHLRAQDDVERDCRRATGPLAGLVLAVKDNVDVAGLPTTAACPGFSYLPDADAPAVAALKAAGAVVIGKTNLDQFATGLVGTRSPYGAVRDSRRPDHISGGSSSGSAVAVALGFADIAIGTDTAGSGRVPAGLQGVVGIKPTVGVVSTAGVVPACASYDCVTVFAADLHTAQAAMAVMSAGAPQRGWPSDAPLAAPPVPRVAIPDRLPELDAAWRDAFDAAVGRAREVGFEIVTVEMETFFAAADLLYNGALVAERWDAVGEFVSEAGTDAGLDPTVAAIVTAAGAHSAADLLRDRRRVDELRRAADEVLAGCAALLVPTAPGHPTLAEVAADPVAVNTRMGRYTNFCNLFDMCAIAIPAGTVADGAQFGVTLLAPAFHDGVLADLAARFASAPPGASWIEPSCAPVELAVFGAHLRGQPLDHQLTGRGARWAGELKTAPRYRLYALDTAPPKPGLVRVADDGATILGERWVLSRAALGEFLDQLPAPMTLGKVELEDGTWITGFGCDHVAPAHARDITSYGGWVAAQVRSDR</sequence>
<protein>
    <submittedName>
        <fullName evidence="3">Allophanate hydrolase</fullName>
        <ecNumber evidence="3">3.5.1.54</ecNumber>
    </submittedName>
</protein>
<gene>
    <name evidence="3" type="primary">atzF</name>
    <name evidence="3" type="ORF">hbim_04667</name>
</gene>
<accession>A0AAI8TXK0</accession>
<dbReference type="InterPro" id="IPR053844">
    <property type="entry name" value="AH_C"/>
</dbReference>
<dbReference type="GO" id="GO:0004039">
    <property type="term" value="F:allophanate hydrolase activity"/>
    <property type="evidence" value="ECO:0007669"/>
    <property type="project" value="UniProtKB-EC"/>
</dbReference>
<dbReference type="InterPro" id="IPR036928">
    <property type="entry name" value="AS_sf"/>
</dbReference>
<dbReference type="Gene3D" id="3.10.490.10">
    <property type="entry name" value="Gamma-glutamyl cyclotransferase-like"/>
    <property type="match status" value="1"/>
</dbReference>
<dbReference type="Pfam" id="PF01425">
    <property type="entry name" value="Amidase"/>
    <property type="match status" value="1"/>
</dbReference>
<evidence type="ECO:0000313" key="3">
    <source>
        <dbReference type="EMBL" id="BDY30721.1"/>
    </source>
</evidence>
<dbReference type="Gene3D" id="3.90.1300.10">
    <property type="entry name" value="Amidase signature (AS) domain"/>
    <property type="match status" value="1"/>
</dbReference>
<name>A0AAI8TXK0_MYCME</name>
<dbReference type="InterPro" id="IPR014085">
    <property type="entry name" value="Allophanate_hydrolase"/>
</dbReference>
<evidence type="ECO:0000259" key="1">
    <source>
        <dbReference type="Pfam" id="PF01425"/>
    </source>
</evidence>
<evidence type="ECO:0000313" key="4">
    <source>
        <dbReference type="Proteomes" id="UP001241092"/>
    </source>
</evidence>
<dbReference type="SUPFAM" id="SSF75304">
    <property type="entry name" value="Amidase signature (AS) enzymes"/>
    <property type="match status" value="1"/>
</dbReference>
<keyword evidence="3" id="KW-0378">Hydrolase</keyword>
<reference evidence="3" key="1">
    <citation type="submission" date="2023-03" db="EMBL/GenBank/DDBJ databases">
        <title>Draft genome sequence of a Mycolicibacterium mageritense strain H4_3_1 isolated from a hybrid biological-inorganic system reactor.</title>
        <authorList>
            <person name="Feng X."/>
            <person name="Kazama D."/>
            <person name="Sato K."/>
            <person name="Kobayashi H."/>
        </authorList>
    </citation>
    <scope>NUCLEOTIDE SEQUENCE</scope>
    <source>
        <strain evidence="3">H4_3_1</strain>
    </source>
</reference>
<dbReference type="AlphaFoldDB" id="A0AAI8TXK0"/>
<dbReference type="NCBIfam" id="NF006043">
    <property type="entry name" value="PRK08186.1"/>
    <property type="match status" value="1"/>
</dbReference>
<dbReference type="Proteomes" id="UP001241092">
    <property type="component" value="Chromosome"/>
</dbReference>
<dbReference type="Gene3D" id="1.20.58.1700">
    <property type="match status" value="1"/>
</dbReference>
<feature type="domain" description="Allophanate hydrolase C-terminal" evidence="2">
    <location>
        <begin position="457"/>
        <end position="576"/>
    </location>
</feature>
<dbReference type="PANTHER" id="PTHR11895">
    <property type="entry name" value="TRANSAMIDASE"/>
    <property type="match status" value="1"/>
</dbReference>